<evidence type="ECO:0000313" key="3">
    <source>
        <dbReference type="Proteomes" id="UP001230504"/>
    </source>
</evidence>
<evidence type="ECO:0000256" key="1">
    <source>
        <dbReference type="SAM" id="SignalP"/>
    </source>
</evidence>
<gene>
    <name evidence="2" type="ORF">LY79DRAFT_581485</name>
</gene>
<proteinExistence type="predicted"/>
<dbReference type="EMBL" id="JAHLJV010000050">
    <property type="protein sequence ID" value="KAK1584875.1"/>
    <property type="molecule type" value="Genomic_DNA"/>
</dbReference>
<keyword evidence="3" id="KW-1185">Reference proteome</keyword>
<keyword evidence="1" id="KW-0732">Signal</keyword>
<comment type="caution">
    <text evidence="2">The sequence shown here is derived from an EMBL/GenBank/DDBJ whole genome shotgun (WGS) entry which is preliminary data.</text>
</comment>
<dbReference type="GeneID" id="85444434"/>
<reference evidence="2" key="1">
    <citation type="submission" date="2021-06" db="EMBL/GenBank/DDBJ databases">
        <title>Comparative genomics, transcriptomics and evolutionary studies reveal genomic signatures of adaptation to plant cell wall in hemibiotrophic fungi.</title>
        <authorList>
            <consortium name="DOE Joint Genome Institute"/>
            <person name="Baroncelli R."/>
            <person name="Diaz J.F."/>
            <person name="Benocci T."/>
            <person name="Peng M."/>
            <person name="Battaglia E."/>
            <person name="Haridas S."/>
            <person name="Andreopoulos W."/>
            <person name="Labutti K."/>
            <person name="Pangilinan J."/>
            <person name="Floch G.L."/>
            <person name="Makela M.R."/>
            <person name="Henrissat B."/>
            <person name="Grigoriev I.V."/>
            <person name="Crouch J.A."/>
            <person name="De Vries R.P."/>
            <person name="Sukno S.A."/>
            <person name="Thon M.R."/>
        </authorList>
    </citation>
    <scope>NUCLEOTIDE SEQUENCE</scope>
    <source>
        <strain evidence="2">CBS 125086</strain>
    </source>
</reference>
<dbReference type="Proteomes" id="UP001230504">
    <property type="component" value="Unassembled WGS sequence"/>
</dbReference>
<name>A0AAD8V3G5_9PEZI</name>
<dbReference type="RefSeq" id="XP_060411936.1">
    <property type="nucleotide sequence ID" value="XM_060560194.1"/>
</dbReference>
<evidence type="ECO:0008006" key="4">
    <source>
        <dbReference type="Google" id="ProtNLM"/>
    </source>
</evidence>
<feature type="chain" id="PRO_5041918560" description="Cyanovirin-N domain-containing protein" evidence="1">
    <location>
        <begin position="18"/>
        <end position="162"/>
    </location>
</feature>
<sequence length="162" mass="17503">MQLSVLLGASFVTVATASLPPINLGYYALPQRVNQIVAWSPFTPTTTQELLDVCNEQGPAFGTPTWTVIRAASTFAYEPICRNPFSITDTDTNTTYNDLELACVDDDIDYNLSPQVTAVVDRATNKAVQTCVSLQSDGRGLFTNCGGGFSSALYYDYACTSI</sequence>
<dbReference type="AlphaFoldDB" id="A0AAD8V3G5"/>
<feature type="signal peptide" evidence="1">
    <location>
        <begin position="1"/>
        <end position="17"/>
    </location>
</feature>
<organism evidence="2 3">
    <name type="scientific">Colletotrichum navitas</name>
    <dbReference type="NCBI Taxonomy" id="681940"/>
    <lineage>
        <taxon>Eukaryota</taxon>
        <taxon>Fungi</taxon>
        <taxon>Dikarya</taxon>
        <taxon>Ascomycota</taxon>
        <taxon>Pezizomycotina</taxon>
        <taxon>Sordariomycetes</taxon>
        <taxon>Hypocreomycetidae</taxon>
        <taxon>Glomerellales</taxon>
        <taxon>Glomerellaceae</taxon>
        <taxon>Colletotrichum</taxon>
        <taxon>Colletotrichum graminicola species complex</taxon>
    </lineage>
</organism>
<accession>A0AAD8V3G5</accession>
<protein>
    <recommendedName>
        <fullName evidence="4">Cyanovirin-N domain-containing protein</fullName>
    </recommendedName>
</protein>
<evidence type="ECO:0000313" key="2">
    <source>
        <dbReference type="EMBL" id="KAK1584875.1"/>
    </source>
</evidence>